<protein>
    <submittedName>
        <fullName evidence="7">Adenosine kinase</fullName>
    </submittedName>
</protein>
<dbReference type="Gene3D" id="3.40.1190.20">
    <property type="match status" value="1"/>
</dbReference>
<evidence type="ECO:0000256" key="1">
    <source>
        <dbReference type="ARBA" id="ARBA00010688"/>
    </source>
</evidence>
<comment type="caution">
    <text evidence="7">The sequence shown here is derived from an EMBL/GenBank/DDBJ whole genome shotgun (WGS) entry which is preliminary data.</text>
</comment>
<feature type="region of interest" description="Disordered" evidence="5">
    <location>
        <begin position="355"/>
        <end position="379"/>
    </location>
</feature>
<dbReference type="Proteomes" id="UP000239649">
    <property type="component" value="Unassembled WGS sequence"/>
</dbReference>
<sequence>MVDFSAAIDEETLARLGVEKGSRRLIDIEGRAAVLSQLEGREYAISAGGSLSNTLMALARLGDASAAASGEAPLRVGMVGLVGSDPLGAYYAAQMRQAGVEVCSPAAAGANTGTVVVLTSPDAQRTMLSYLGTAAEVPVDAALEAAISRSRLLVIEGYLWELPHAARTISAAIAAAQRAGCVVAMTAGDAGVVERHHADMWAAIDQGIDLLFTNASEAAALLRYEPAFDLTAPAEPATPGGAGGAHCAAGEQLALRLGPHCSVVIVTDGDRGSYVTALGQLHCVPPCWTEAAPVDTCGAGDAYAAGLLIGYLKHYDLTAMGRTAARTASAVISRHGAALTSEAAAALAASLPALAGKGGDARRSPSAAALAPLTPRVSP</sequence>
<dbReference type="InterPro" id="IPR011611">
    <property type="entry name" value="PfkB_dom"/>
</dbReference>
<keyword evidence="2 4" id="KW-0808">Transferase</keyword>
<dbReference type="Gene3D" id="3.30.1110.10">
    <property type="match status" value="1"/>
</dbReference>
<dbReference type="GO" id="GO:0016301">
    <property type="term" value="F:kinase activity"/>
    <property type="evidence" value="ECO:0007669"/>
    <property type="project" value="UniProtKB-KW"/>
</dbReference>
<dbReference type="InterPro" id="IPR002173">
    <property type="entry name" value="Carboh/pur_kinase_PfkB_CS"/>
</dbReference>
<organism evidence="7 8">
    <name type="scientific">Micractinium conductrix</name>
    <dbReference type="NCBI Taxonomy" id="554055"/>
    <lineage>
        <taxon>Eukaryota</taxon>
        <taxon>Viridiplantae</taxon>
        <taxon>Chlorophyta</taxon>
        <taxon>core chlorophytes</taxon>
        <taxon>Trebouxiophyceae</taxon>
        <taxon>Chlorellales</taxon>
        <taxon>Chlorellaceae</taxon>
        <taxon>Chlorella clade</taxon>
        <taxon>Micractinium</taxon>
    </lineage>
</organism>
<dbReference type="PRINTS" id="PR00990">
    <property type="entry name" value="RIBOKINASE"/>
</dbReference>
<evidence type="ECO:0000313" key="7">
    <source>
        <dbReference type="EMBL" id="PSC71317.1"/>
    </source>
</evidence>
<dbReference type="InterPro" id="IPR052700">
    <property type="entry name" value="Carb_kinase_PfkB-like"/>
</dbReference>
<dbReference type="InterPro" id="IPR029056">
    <property type="entry name" value="Ribokinase-like"/>
</dbReference>
<comment type="similarity">
    <text evidence="1 4">Belongs to the carbohydrate kinase PfkB family.</text>
</comment>
<evidence type="ECO:0000259" key="6">
    <source>
        <dbReference type="Pfam" id="PF00294"/>
    </source>
</evidence>
<feature type="domain" description="Carbohydrate kinase PfkB" evidence="6">
    <location>
        <begin position="39"/>
        <end position="342"/>
    </location>
</feature>
<evidence type="ECO:0000313" key="8">
    <source>
        <dbReference type="Proteomes" id="UP000239649"/>
    </source>
</evidence>
<name>A0A2P6VB41_9CHLO</name>
<keyword evidence="3 4" id="KW-0418">Kinase</keyword>
<evidence type="ECO:0000256" key="4">
    <source>
        <dbReference type="RuleBase" id="RU003704"/>
    </source>
</evidence>
<accession>A0A2P6VB41</accession>
<dbReference type="CDD" id="cd01168">
    <property type="entry name" value="adenosine_kinase"/>
    <property type="match status" value="1"/>
</dbReference>
<dbReference type="PANTHER" id="PTHR43320:SF3">
    <property type="entry name" value="CARBOHYDRATE KINASE PFKB DOMAIN-CONTAINING PROTEIN"/>
    <property type="match status" value="1"/>
</dbReference>
<evidence type="ECO:0000256" key="5">
    <source>
        <dbReference type="SAM" id="MobiDB-lite"/>
    </source>
</evidence>
<dbReference type="PANTHER" id="PTHR43320">
    <property type="entry name" value="SUGAR KINASE"/>
    <property type="match status" value="1"/>
</dbReference>
<evidence type="ECO:0000256" key="3">
    <source>
        <dbReference type="ARBA" id="ARBA00022777"/>
    </source>
</evidence>
<dbReference type="InterPro" id="IPR002139">
    <property type="entry name" value="Ribo/fructo_kinase"/>
</dbReference>
<dbReference type="AlphaFoldDB" id="A0A2P6VB41"/>
<dbReference type="STRING" id="554055.A0A2P6VB41"/>
<dbReference type="EMBL" id="LHPF02000015">
    <property type="protein sequence ID" value="PSC71317.1"/>
    <property type="molecule type" value="Genomic_DNA"/>
</dbReference>
<evidence type="ECO:0000256" key="2">
    <source>
        <dbReference type="ARBA" id="ARBA00022679"/>
    </source>
</evidence>
<dbReference type="SUPFAM" id="SSF53613">
    <property type="entry name" value="Ribokinase-like"/>
    <property type="match status" value="1"/>
</dbReference>
<feature type="compositionally biased region" description="Low complexity" evidence="5">
    <location>
        <begin position="364"/>
        <end position="373"/>
    </location>
</feature>
<keyword evidence="8" id="KW-1185">Reference proteome</keyword>
<gene>
    <name evidence="7" type="ORF">C2E20_5411</name>
</gene>
<proteinExistence type="inferred from homology"/>
<dbReference type="OrthoDB" id="415590at2759"/>
<reference evidence="7 8" key="1">
    <citation type="journal article" date="2018" name="Plant J.">
        <title>Genome sequences of Chlorella sorokiniana UTEX 1602 and Micractinium conductrix SAG 241.80: implications to maltose excretion by a green alga.</title>
        <authorList>
            <person name="Arriola M.B."/>
            <person name="Velmurugan N."/>
            <person name="Zhang Y."/>
            <person name="Plunkett M.H."/>
            <person name="Hondzo H."/>
            <person name="Barney B.M."/>
        </authorList>
    </citation>
    <scope>NUCLEOTIDE SEQUENCE [LARGE SCALE GENOMIC DNA]</scope>
    <source>
        <strain evidence="7 8">SAG 241.80</strain>
    </source>
</reference>
<dbReference type="Pfam" id="PF00294">
    <property type="entry name" value="PfkB"/>
    <property type="match status" value="1"/>
</dbReference>
<dbReference type="PROSITE" id="PS00584">
    <property type="entry name" value="PFKB_KINASES_2"/>
    <property type="match status" value="1"/>
</dbReference>